<dbReference type="AlphaFoldDB" id="A0AAD3TDV3"/>
<proteinExistence type="predicted"/>
<organism evidence="1 2">
    <name type="scientific">Nepenthes gracilis</name>
    <name type="common">Slender pitcher plant</name>
    <dbReference type="NCBI Taxonomy" id="150966"/>
    <lineage>
        <taxon>Eukaryota</taxon>
        <taxon>Viridiplantae</taxon>
        <taxon>Streptophyta</taxon>
        <taxon>Embryophyta</taxon>
        <taxon>Tracheophyta</taxon>
        <taxon>Spermatophyta</taxon>
        <taxon>Magnoliopsida</taxon>
        <taxon>eudicotyledons</taxon>
        <taxon>Gunneridae</taxon>
        <taxon>Pentapetalae</taxon>
        <taxon>Caryophyllales</taxon>
        <taxon>Nepenthaceae</taxon>
        <taxon>Nepenthes</taxon>
    </lineage>
</organism>
<dbReference type="EMBL" id="BSYO01000032">
    <property type="protein sequence ID" value="GMH27109.1"/>
    <property type="molecule type" value="Genomic_DNA"/>
</dbReference>
<name>A0AAD3TDV3_NEPGR</name>
<protein>
    <submittedName>
        <fullName evidence="1">Uncharacterized protein</fullName>
    </submittedName>
</protein>
<gene>
    <name evidence="1" type="ORF">Nepgr_028952</name>
</gene>
<comment type="caution">
    <text evidence="1">The sequence shown here is derived from an EMBL/GenBank/DDBJ whole genome shotgun (WGS) entry which is preliminary data.</text>
</comment>
<sequence>MIAVFMWTGFWGFKLLFFAEKRTCCWEGVFQCLDGDLPSWCPTMVALIPDLAGCVVHFVLQLGFVKLNADKAAGSCCWGKWKAAIALFAVSEPASGDSCGCFWLPKPVSAGVHAKPPEVASEGSGMLQLLSLLCSAEFFKVISVLQCCMVLCSAVHAAFRLFEVSPLPVKAASVSVATTGFSWCRRGALKDWSISGVDRSPTLKQVSTQELHADAAVSLV</sequence>
<evidence type="ECO:0000313" key="1">
    <source>
        <dbReference type="EMBL" id="GMH27109.1"/>
    </source>
</evidence>
<evidence type="ECO:0000313" key="2">
    <source>
        <dbReference type="Proteomes" id="UP001279734"/>
    </source>
</evidence>
<accession>A0AAD3TDV3</accession>
<reference evidence="1" key="1">
    <citation type="submission" date="2023-05" db="EMBL/GenBank/DDBJ databases">
        <title>Nepenthes gracilis genome sequencing.</title>
        <authorList>
            <person name="Fukushima K."/>
        </authorList>
    </citation>
    <scope>NUCLEOTIDE SEQUENCE</scope>
    <source>
        <strain evidence="1">SING2019-196</strain>
    </source>
</reference>
<dbReference type="Proteomes" id="UP001279734">
    <property type="component" value="Unassembled WGS sequence"/>
</dbReference>
<keyword evidence="2" id="KW-1185">Reference proteome</keyword>